<feature type="transmembrane region" description="Helical" evidence="1">
    <location>
        <begin position="5"/>
        <end position="22"/>
    </location>
</feature>
<reference evidence="2" key="1">
    <citation type="journal article" date="2021" name="Front. Microbiol.">
        <title>Cellular and Genomic Properties of Haloferax gibbonsii LR2-5, the Host of Euryarchaeal Virus HFTV1.</title>
        <authorList>
            <person name="Tittes C."/>
            <person name="Schwarzer S."/>
            <person name="Pfeiffer F."/>
            <person name="Dyall-Smith M."/>
            <person name="Rodriguez-Franco M."/>
            <person name="Oksanen H.M."/>
            <person name="Quax T.E.F."/>
        </authorList>
    </citation>
    <scope>NUCLEOTIDE SEQUENCE</scope>
    <source>
        <strain evidence="2">LR2-5</strain>
    </source>
</reference>
<dbReference type="RefSeq" id="WP_231608289.1">
    <property type="nucleotide sequence ID" value="NZ_CP011947.1"/>
</dbReference>
<keyword evidence="1" id="KW-1133">Transmembrane helix</keyword>
<feature type="transmembrane region" description="Helical" evidence="1">
    <location>
        <begin position="28"/>
        <end position="49"/>
    </location>
</feature>
<evidence type="ECO:0000313" key="3">
    <source>
        <dbReference type="Proteomes" id="UP000663064"/>
    </source>
</evidence>
<accession>A0A871BJI4</accession>
<organism evidence="2 3">
    <name type="scientific">Haloferax gibbonsii</name>
    <dbReference type="NCBI Taxonomy" id="35746"/>
    <lineage>
        <taxon>Archaea</taxon>
        <taxon>Methanobacteriati</taxon>
        <taxon>Methanobacteriota</taxon>
        <taxon>Stenosarchaea group</taxon>
        <taxon>Halobacteria</taxon>
        <taxon>Halobacteriales</taxon>
        <taxon>Haloferacaceae</taxon>
        <taxon>Haloferax</taxon>
    </lineage>
</organism>
<keyword evidence="1" id="KW-0812">Transmembrane</keyword>
<gene>
    <name evidence="2" type="ORF">HfgLR_15455</name>
</gene>
<protein>
    <submittedName>
        <fullName evidence="2">Uncharacterized protein</fullName>
    </submittedName>
</protein>
<dbReference type="EMBL" id="CP063205">
    <property type="protein sequence ID" value="QOS13218.1"/>
    <property type="molecule type" value="Genomic_DNA"/>
</dbReference>
<dbReference type="AlphaFoldDB" id="A0A871BJI4"/>
<name>A0A871BJI4_HALGI</name>
<keyword evidence="1" id="KW-0472">Membrane</keyword>
<evidence type="ECO:0000313" key="2">
    <source>
        <dbReference type="EMBL" id="QOS13218.1"/>
    </source>
</evidence>
<sequence>MQRKGALVVGYTICVGGLLLTARSGVAVALGVALVTLAVGAAVLGGGVLSGR</sequence>
<evidence type="ECO:0000256" key="1">
    <source>
        <dbReference type="SAM" id="Phobius"/>
    </source>
</evidence>
<proteinExistence type="predicted"/>
<dbReference type="GeneID" id="71760158"/>
<dbReference type="Proteomes" id="UP000663064">
    <property type="component" value="Chromosome"/>
</dbReference>